<proteinExistence type="predicted"/>
<organism evidence="4 5">
    <name type="scientific">Daphnia galeata</name>
    <dbReference type="NCBI Taxonomy" id="27404"/>
    <lineage>
        <taxon>Eukaryota</taxon>
        <taxon>Metazoa</taxon>
        <taxon>Ecdysozoa</taxon>
        <taxon>Arthropoda</taxon>
        <taxon>Crustacea</taxon>
        <taxon>Branchiopoda</taxon>
        <taxon>Diplostraca</taxon>
        <taxon>Cladocera</taxon>
        <taxon>Anomopoda</taxon>
        <taxon>Daphniidae</taxon>
        <taxon>Daphnia</taxon>
    </lineage>
</organism>
<evidence type="ECO:0000313" key="4">
    <source>
        <dbReference type="EMBL" id="CAH0110537.1"/>
    </source>
</evidence>
<dbReference type="AlphaFoldDB" id="A0A8J2RY72"/>
<feature type="domain" description="PEHE" evidence="3">
    <location>
        <begin position="955"/>
        <end position="1100"/>
    </location>
</feature>
<evidence type="ECO:0000256" key="1">
    <source>
        <dbReference type="SAM" id="Coils"/>
    </source>
</evidence>
<evidence type="ECO:0000259" key="3">
    <source>
        <dbReference type="SMART" id="SM01300"/>
    </source>
</evidence>
<feature type="compositionally biased region" description="Acidic residues" evidence="2">
    <location>
        <begin position="1216"/>
        <end position="1230"/>
    </location>
</feature>
<gene>
    <name evidence="4" type="ORF">DGAL_LOCUS14107</name>
</gene>
<keyword evidence="5" id="KW-1185">Reference proteome</keyword>
<feature type="region of interest" description="Disordered" evidence="2">
    <location>
        <begin position="510"/>
        <end position="591"/>
    </location>
</feature>
<dbReference type="PANTHER" id="PTHR22443:SF18">
    <property type="entry name" value="NON-SPECIFIC LETHAL 1, ISOFORM M"/>
    <property type="match status" value="1"/>
</dbReference>
<name>A0A8J2RY72_9CRUS</name>
<feature type="region of interest" description="Disordered" evidence="2">
    <location>
        <begin position="13"/>
        <end position="46"/>
    </location>
</feature>
<feature type="region of interest" description="Disordered" evidence="2">
    <location>
        <begin position="645"/>
        <end position="711"/>
    </location>
</feature>
<feature type="region of interest" description="Disordered" evidence="2">
    <location>
        <begin position="1138"/>
        <end position="1243"/>
    </location>
</feature>
<feature type="compositionally biased region" description="Polar residues" evidence="2">
    <location>
        <begin position="891"/>
        <end position="908"/>
    </location>
</feature>
<feature type="region of interest" description="Disordered" evidence="2">
    <location>
        <begin position="1011"/>
        <end position="1057"/>
    </location>
</feature>
<feature type="region of interest" description="Disordered" evidence="2">
    <location>
        <begin position="459"/>
        <end position="479"/>
    </location>
</feature>
<feature type="region of interest" description="Disordered" evidence="2">
    <location>
        <begin position="800"/>
        <end position="916"/>
    </location>
</feature>
<feature type="compositionally biased region" description="Basic and acidic residues" evidence="2">
    <location>
        <begin position="1017"/>
        <end position="1028"/>
    </location>
</feature>
<feature type="coiled-coil region" evidence="1">
    <location>
        <begin position="337"/>
        <end position="364"/>
    </location>
</feature>
<dbReference type="SMART" id="SM01300">
    <property type="entry name" value="PEHE"/>
    <property type="match status" value="1"/>
</dbReference>
<dbReference type="Proteomes" id="UP000789390">
    <property type="component" value="Unassembled WGS sequence"/>
</dbReference>
<reference evidence="4" key="1">
    <citation type="submission" date="2021-11" db="EMBL/GenBank/DDBJ databases">
        <authorList>
            <person name="Schell T."/>
        </authorList>
    </citation>
    <scope>NUCLEOTIDE SEQUENCE</scope>
    <source>
        <strain evidence="4">M5</strain>
    </source>
</reference>
<sequence length="1243" mass="133541">MCVSVVCLQPPQCPLRSSRKSTESSIQQQSSRLYSRREEKSRRSGRLVWSLDGPAASAMAPALTQATPHQRCCPLNSSPNVPPSLTLLPKSSHHLSSLKETREVWPSRCCGTNGPVTKSDTTRSSKCRKNSSSSTVVAVSGQEIARSDELTKSRGGGGGGVADSQGTLDPPPTIVNKALAAPGPPPTVGQGTDLANIITSATAVAPRSSPPSGGGGGRGTTPSLNGNATMGLHPTAPGDRMDLDSPPLVVQTPGKTAEWTATTTTTAEEGSLEETEDSVQDIIDVIKSMEVDQCADIGLTVAEQQLLRDAAAAVMEDAAALPVSTGHTAPVVVMDKEAEVERRLTEARTKQQQIEARCQTLLRRAGRLQSRHVGRHVADQMTHFVTYAKETLSIGPKGRGGHHGATGSNLYGWAEDGRLPTREEVRNIPTATLVNLVSRLQAPPVSYLSNRRYFGLSNRSTASSTSQQQQQAHGSNNNQIGRQLSSQMAETLEEVAGLWEAQLRYLQRHDDPDATESSSGGESDDETTSPAVIEPFLPNPTSTTTTITNNNDAGGALDAAAAGSAATSTSSHAGLTSTPATGPPTPAPKPVSTYQRAAWRWARDRAAVAARWSWLQAQVSDLEYRIRQHTDVYRQLRAAKGPVQFAPANGLTTTGSTTTISPVKVEPSSCSPDGADAEATASSPSSSSRTRPLVSMPGTSGSNNSSSGGFRHRRLIRASQIQAGNGRKPSRHSSTVRCCCVMSRIYTPCVLCNGKNNYLLPVDPDGMTLRERIGLTDRGFHPVLSLPQDIPLSAHVDSLLKSGDWRPPPPPTSQHTPRGNINNRRSSSKVTQEEDTLLLPASAKRKSNNKRKSKAADGGSEDGKLDRRKALMKRRKRSALSTDVQDEDSASFPSSPYDTGSVPSTPGRQGNHRNERSSVFQDLMRRRTSYDIDNIVIPYSMAATTRVERLQYKEIQTPKWRAVDDEELAAGQELLEEFEDVSEEACIARHDRSELEERRKFMSYLKQPAGVTRGRRRVDQIDRLDSRADQSSGANTPDPMSPMGSKATDGSMMDVDLPTDVDGERVAAADTPTADGSFTASAIKERRRTASLTKRDSNVWKFVQDDNSGMSWEMDEQFYTVAPYEPRLFPLSDSVFEQLVEEMPPEEDDELASTEGAGQRSGKRETRSSECGGVAGGVGGVPVVLASGATPTTTTSSVDDEAVTFVSESTSSPGADDLDVDDEDPNDPEWEGSQGSAPRSKKR</sequence>
<dbReference type="GO" id="GO:0044545">
    <property type="term" value="C:NSL complex"/>
    <property type="evidence" value="ECO:0007669"/>
    <property type="project" value="TreeGrafter"/>
</dbReference>
<comment type="caution">
    <text evidence="4">The sequence shown here is derived from an EMBL/GenBank/DDBJ whole genome shotgun (WGS) entry which is preliminary data.</text>
</comment>
<dbReference type="PANTHER" id="PTHR22443">
    <property type="entry name" value="NON-SPECIFIC LETHAL 1, ISOFORM M"/>
    <property type="match status" value="1"/>
</dbReference>
<dbReference type="InterPro" id="IPR026180">
    <property type="entry name" value="NSL1"/>
</dbReference>
<evidence type="ECO:0000313" key="5">
    <source>
        <dbReference type="Proteomes" id="UP000789390"/>
    </source>
</evidence>
<feature type="compositionally biased region" description="Acidic residues" evidence="2">
    <location>
        <begin position="1139"/>
        <end position="1152"/>
    </location>
</feature>
<dbReference type="EMBL" id="CAKKLH010000303">
    <property type="protein sequence ID" value="CAH0110537.1"/>
    <property type="molecule type" value="Genomic_DNA"/>
</dbReference>
<accession>A0A8J2RY72</accession>
<dbReference type="OrthoDB" id="6022640at2759"/>
<feature type="compositionally biased region" description="Low complexity" evidence="2">
    <location>
        <begin position="1181"/>
        <end position="1195"/>
    </location>
</feature>
<feature type="compositionally biased region" description="Low complexity" evidence="2">
    <location>
        <begin position="700"/>
        <end position="709"/>
    </location>
</feature>
<feature type="compositionally biased region" description="Basic residues" evidence="2">
    <location>
        <begin position="843"/>
        <end position="853"/>
    </location>
</feature>
<feature type="compositionally biased region" description="Polar residues" evidence="2">
    <location>
        <begin position="813"/>
        <end position="830"/>
    </location>
</feature>
<feature type="compositionally biased region" description="Low complexity" evidence="2">
    <location>
        <begin position="679"/>
        <end position="692"/>
    </location>
</feature>
<feature type="region of interest" description="Disordered" evidence="2">
    <location>
        <begin position="116"/>
        <end position="242"/>
    </location>
</feature>
<dbReference type="InterPro" id="IPR029332">
    <property type="entry name" value="PEHE_dom"/>
</dbReference>
<evidence type="ECO:0000256" key="2">
    <source>
        <dbReference type="SAM" id="MobiDB-lite"/>
    </source>
</evidence>
<keyword evidence="1" id="KW-0175">Coiled coil</keyword>
<protein>
    <recommendedName>
        <fullName evidence="3">PEHE domain-containing protein</fullName>
    </recommendedName>
</protein>
<feature type="compositionally biased region" description="Low complexity" evidence="2">
    <location>
        <begin position="539"/>
        <end position="580"/>
    </location>
</feature>
<dbReference type="GO" id="GO:0035035">
    <property type="term" value="F:histone acetyltransferase binding"/>
    <property type="evidence" value="ECO:0007669"/>
    <property type="project" value="TreeGrafter"/>
</dbReference>